<evidence type="ECO:0000256" key="1">
    <source>
        <dbReference type="ARBA" id="ARBA00012551"/>
    </source>
</evidence>
<keyword evidence="7" id="KW-0347">Helicase</keyword>
<dbReference type="EMBL" id="BDSP01000263">
    <property type="protein sequence ID" value="GAX27998.1"/>
    <property type="molecule type" value="Genomic_DNA"/>
</dbReference>
<dbReference type="InterPro" id="IPR031327">
    <property type="entry name" value="MCM"/>
</dbReference>
<keyword evidence="4 5" id="KW-0238">DNA-binding</keyword>
<keyword evidence="2 5" id="KW-0547">Nucleotide-binding</keyword>
<proteinExistence type="inferred from homology"/>
<dbReference type="PANTHER" id="PTHR11630:SF47">
    <property type="entry name" value="DNA HELICASE MCM8"/>
    <property type="match status" value="1"/>
</dbReference>
<keyword evidence="8" id="KW-1185">Reference proteome</keyword>
<dbReference type="Proteomes" id="UP000198406">
    <property type="component" value="Unassembled WGS sequence"/>
</dbReference>
<sequence>MSSKFDEIPQDIILRLWRACNRQLVGVPTHEESKITRVPPNALAFISRLYNFFRFVLQKEVVPSCFQEYAQLGIKTGRIVLSLHHQEFMDELHDFELRGQAPTQEYIQKESFGAFLYHMSEEALPALGVSLALASGVGKKAPEEYWDTVQIVVRFLHVLPLVNMMDIRTGLVGKFISLQGHVLKARSKRLRVATADFICSKCAHTLTHSLPQGQYSLPTSCCPQCKGRKTFSLQRATARYIDVQELKLQEAADERTIQAGRTPRQMAVEVEHDLVNACRAGDVVQMVCTVAALKSDASKRRKESGSTYELFLRGHSVSSLSESQQNSDIHTVVYTQQQLQAITSLCHADHRYFGLPERRAFPFDLLVRSLCPAIIGHHHVKAGILLCLLGGTPTNGIRSNSHILIVGDPGMGKSQMLLAARQLAARSVYVGGNTSSTTGLTVTLTKEERGETGIEAGALVLADQGICCIDEFDKMNKSHQDGLLEAMEQQQVSIAKAGVVASLPARCSIVAAANPRHGSYSMNKSVSENLNMAKPILSRFDLVFILRDRADQSQDRLVSSNIMNLYRNCQGNTTSWTTSAQETNLPDTVKAVDGRVLPLSERLAWVSEFQKQPLPATLVRDYIAYAREYCKPKMTKEAAEVLKDYFMQLRYPADGRRNGDSVPITTRQLEALIRLCQARAKACLREYCLKEDALDVVELLSTSVDQVHSDDNGRLDRGRGGAGGVSNRKMKTSFKKELQVIFGPGGHCTMDDLRKIADKVGCGLSEFPSVLDELRGNGILMKKTDGSFQVIS</sequence>
<dbReference type="InterPro" id="IPR012340">
    <property type="entry name" value="NA-bd_OB-fold"/>
</dbReference>
<evidence type="ECO:0000313" key="8">
    <source>
        <dbReference type="Proteomes" id="UP000198406"/>
    </source>
</evidence>
<dbReference type="InterPro" id="IPR003593">
    <property type="entry name" value="AAA+_ATPase"/>
</dbReference>
<dbReference type="SUPFAM" id="SSF52540">
    <property type="entry name" value="P-loop containing nucleoside triphosphate hydrolases"/>
    <property type="match status" value="1"/>
</dbReference>
<dbReference type="GO" id="GO:0006260">
    <property type="term" value="P:DNA replication"/>
    <property type="evidence" value="ECO:0007669"/>
    <property type="project" value="InterPro"/>
</dbReference>
<protein>
    <recommendedName>
        <fullName evidence="1">DNA helicase</fullName>
        <ecNumber evidence="1">3.6.4.12</ecNumber>
    </recommendedName>
</protein>
<dbReference type="Gene3D" id="2.20.28.10">
    <property type="match status" value="1"/>
</dbReference>
<keyword evidence="3 5" id="KW-0067">ATP-binding</keyword>
<dbReference type="GO" id="GO:0003697">
    <property type="term" value="F:single-stranded DNA binding"/>
    <property type="evidence" value="ECO:0007669"/>
    <property type="project" value="TreeGrafter"/>
</dbReference>
<comment type="similarity">
    <text evidence="5">Belongs to the MCM family.</text>
</comment>
<dbReference type="PANTHER" id="PTHR11630">
    <property type="entry name" value="DNA REPLICATION LICENSING FACTOR MCM FAMILY MEMBER"/>
    <property type="match status" value="1"/>
</dbReference>
<evidence type="ECO:0000256" key="5">
    <source>
        <dbReference type="RuleBase" id="RU004070"/>
    </source>
</evidence>
<dbReference type="InParanoid" id="A0A1Z5KPX8"/>
<dbReference type="Gene3D" id="2.40.50.140">
    <property type="entry name" value="Nucleic acid-binding proteins"/>
    <property type="match status" value="1"/>
</dbReference>
<evidence type="ECO:0000259" key="6">
    <source>
        <dbReference type="PROSITE" id="PS50051"/>
    </source>
</evidence>
<dbReference type="PRINTS" id="PR01657">
    <property type="entry name" value="MCMFAMILY"/>
</dbReference>
<keyword evidence="7" id="KW-0378">Hydrolase</keyword>
<comment type="caution">
    <text evidence="7">The sequence shown here is derived from an EMBL/GenBank/DDBJ whole genome shotgun (WGS) entry which is preliminary data.</text>
</comment>
<evidence type="ECO:0000256" key="3">
    <source>
        <dbReference type="ARBA" id="ARBA00022840"/>
    </source>
</evidence>
<dbReference type="InterPro" id="IPR041562">
    <property type="entry name" value="MCM_lid"/>
</dbReference>
<dbReference type="PROSITE" id="PS00847">
    <property type="entry name" value="MCM_1"/>
    <property type="match status" value="1"/>
</dbReference>
<dbReference type="OrthoDB" id="422555at2759"/>
<dbReference type="EC" id="3.6.4.12" evidence="1"/>
<dbReference type="GO" id="GO:0017116">
    <property type="term" value="F:single-stranded DNA helicase activity"/>
    <property type="evidence" value="ECO:0007669"/>
    <property type="project" value="TreeGrafter"/>
</dbReference>
<name>A0A1Z5KPX8_FISSO</name>
<dbReference type="InterPro" id="IPR001208">
    <property type="entry name" value="MCM_dom"/>
</dbReference>
<dbReference type="InterPro" id="IPR033762">
    <property type="entry name" value="MCM_OB"/>
</dbReference>
<dbReference type="Pfam" id="PF17855">
    <property type="entry name" value="MCM_lid"/>
    <property type="match status" value="1"/>
</dbReference>
<dbReference type="Gene3D" id="3.40.50.300">
    <property type="entry name" value="P-loop containing nucleotide triphosphate hydrolases"/>
    <property type="match status" value="1"/>
</dbReference>
<evidence type="ECO:0000256" key="2">
    <source>
        <dbReference type="ARBA" id="ARBA00022741"/>
    </source>
</evidence>
<dbReference type="GO" id="GO:0042555">
    <property type="term" value="C:MCM complex"/>
    <property type="evidence" value="ECO:0007669"/>
    <property type="project" value="TreeGrafter"/>
</dbReference>
<dbReference type="InterPro" id="IPR027417">
    <property type="entry name" value="P-loop_NTPase"/>
</dbReference>
<dbReference type="InterPro" id="IPR018525">
    <property type="entry name" value="MCM_CS"/>
</dbReference>
<evidence type="ECO:0000313" key="7">
    <source>
        <dbReference type="EMBL" id="GAX27998.1"/>
    </source>
</evidence>
<dbReference type="CDD" id="cd17706">
    <property type="entry name" value="MCM"/>
    <property type="match status" value="1"/>
</dbReference>
<dbReference type="PROSITE" id="PS50051">
    <property type="entry name" value="MCM_2"/>
    <property type="match status" value="1"/>
</dbReference>
<dbReference type="Pfam" id="PF17207">
    <property type="entry name" value="MCM_OB"/>
    <property type="match status" value="1"/>
</dbReference>
<evidence type="ECO:0000256" key="4">
    <source>
        <dbReference type="ARBA" id="ARBA00023125"/>
    </source>
</evidence>
<reference evidence="7 8" key="1">
    <citation type="journal article" date="2015" name="Plant Cell">
        <title>Oil accumulation by the oleaginous diatom Fistulifera solaris as revealed by the genome and transcriptome.</title>
        <authorList>
            <person name="Tanaka T."/>
            <person name="Maeda Y."/>
            <person name="Veluchamy A."/>
            <person name="Tanaka M."/>
            <person name="Abida H."/>
            <person name="Marechal E."/>
            <person name="Bowler C."/>
            <person name="Muto M."/>
            <person name="Sunaga Y."/>
            <person name="Tanaka M."/>
            <person name="Yoshino T."/>
            <person name="Taniguchi T."/>
            <person name="Fukuda Y."/>
            <person name="Nemoto M."/>
            <person name="Matsumoto M."/>
            <person name="Wong P.S."/>
            <person name="Aburatani S."/>
            <person name="Fujibuchi W."/>
        </authorList>
    </citation>
    <scope>NUCLEOTIDE SEQUENCE [LARGE SCALE GENOMIC DNA]</scope>
    <source>
        <strain evidence="7 8">JPCC DA0580</strain>
    </source>
</reference>
<dbReference type="SUPFAM" id="SSF50249">
    <property type="entry name" value="Nucleic acid-binding proteins"/>
    <property type="match status" value="1"/>
</dbReference>
<dbReference type="SMART" id="SM00350">
    <property type="entry name" value="MCM"/>
    <property type="match status" value="1"/>
</dbReference>
<dbReference type="GO" id="GO:0005634">
    <property type="term" value="C:nucleus"/>
    <property type="evidence" value="ECO:0007669"/>
    <property type="project" value="TreeGrafter"/>
</dbReference>
<dbReference type="Pfam" id="PF00493">
    <property type="entry name" value="MCM"/>
    <property type="match status" value="1"/>
</dbReference>
<accession>A0A1Z5KPX8</accession>
<feature type="domain" description="MCM C-terminal AAA(+) ATPase" evidence="6">
    <location>
        <begin position="362"/>
        <end position="562"/>
    </location>
</feature>
<dbReference type="GO" id="GO:0005524">
    <property type="term" value="F:ATP binding"/>
    <property type="evidence" value="ECO:0007669"/>
    <property type="project" value="UniProtKB-KW"/>
</dbReference>
<gene>
    <name evidence="7" type="ORF">FisN_16Lh304</name>
</gene>
<dbReference type="GO" id="GO:0016787">
    <property type="term" value="F:hydrolase activity"/>
    <property type="evidence" value="ECO:0007669"/>
    <property type="project" value="UniProtKB-KW"/>
</dbReference>
<dbReference type="SMART" id="SM00382">
    <property type="entry name" value="AAA"/>
    <property type="match status" value="1"/>
</dbReference>
<dbReference type="AlphaFoldDB" id="A0A1Z5KPX8"/>
<organism evidence="7 8">
    <name type="scientific">Fistulifera solaris</name>
    <name type="common">Oleaginous diatom</name>
    <dbReference type="NCBI Taxonomy" id="1519565"/>
    <lineage>
        <taxon>Eukaryota</taxon>
        <taxon>Sar</taxon>
        <taxon>Stramenopiles</taxon>
        <taxon>Ochrophyta</taxon>
        <taxon>Bacillariophyta</taxon>
        <taxon>Bacillariophyceae</taxon>
        <taxon>Bacillariophycidae</taxon>
        <taxon>Naviculales</taxon>
        <taxon>Naviculaceae</taxon>
        <taxon>Fistulifera</taxon>
    </lineage>
</organism>